<evidence type="ECO:0000259" key="5">
    <source>
        <dbReference type="Pfam" id="PF00082"/>
    </source>
</evidence>
<sequence>MVYYKPDVFASGENIISCKADDFSFQGKKRSGKSVIDNYYVRMSGTSMATPMISATAALILQYSPKLSPDSVKRLICNAANSSPPEGLLNIEKIFFG</sequence>
<evidence type="ECO:0000256" key="2">
    <source>
        <dbReference type="ARBA" id="ARBA00022670"/>
    </source>
</evidence>
<evidence type="ECO:0000313" key="6">
    <source>
        <dbReference type="EMBL" id="MPN53075.1"/>
    </source>
</evidence>
<comment type="caution">
    <text evidence="6">The sequence shown here is derived from an EMBL/GenBank/DDBJ whole genome shotgun (WGS) entry which is preliminary data.</text>
</comment>
<evidence type="ECO:0000256" key="4">
    <source>
        <dbReference type="ARBA" id="ARBA00022825"/>
    </source>
</evidence>
<dbReference type="InterPro" id="IPR000209">
    <property type="entry name" value="Peptidase_S8/S53_dom"/>
</dbReference>
<keyword evidence="3" id="KW-0378">Hydrolase</keyword>
<dbReference type="PROSITE" id="PS00138">
    <property type="entry name" value="SUBTILASE_SER"/>
    <property type="match status" value="1"/>
</dbReference>
<accession>A0A645IP05</accession>
<dbReference type="InterPro" id="IPR036852">
    <property type="entry name" value="Peptidase_S8/S53_dom_sf"/>
</dbReference>
<dbReference type="InterPro" id="IPR023828">
    <property type="entry name" value="Peptidase_S8_Ser-AS"/>
</dbReference>
<name>A0A645IP05_9ZZZZ</name>
<dbReference type="PANTHER" id="PTHR43806:SF11">
    <property type="entry name" value="CEREVISIN-RELATED"/>
    <property type="match status" value="1"/>
</dbReference>
<dbReference type="SUPFAM" id="SSF52743">
    <property type="entry name" value="Subtilisin-like"/>
    <property type="match status" value="1"/>
</dbReference>
<dbReference type="EMBL" id="VSSQ01119844">
    <property type="protein sequence ID" value="MPN53075.1"/>
    <property type="molecule type" value="Genomic_DNA"/>
</dbReference>
<feature type="domain" description="Peptidase S8/S53" evidence="5">
    <location>
        <begin position="5"/>
        <end position="89"/>
    </location>
</feature>
<keyword evidence="2" id="KW-0645">Protease</keyword>
<organism evidence="6">
    <name type="scientific">bioreactor metagenome</name>
    <dbReference type="NCBI Taxonomy" id="1076179"/>
    <lineage>
        <taxon>unclassified sequences</taxon>
        <taxon>metagenomes</taxon>
        <taxon>ecological metagenomes</taxon>
    </lineage>
</organism>
<keyword evidence="4" id="KW-0720">Serine protease</keyword>
<dbReference type="AlphaFoldDB" id="A0A645IP05"/>
<dbReference type="Gene3D" id="3.40.50.200">
    <property type="entry name" value="Peptidase S8/S53 domain"/>
    <property type="match status" value="1"/>
</dbReference>
<gene>
    <name evidence="6" type="ORF">SDC9_200738</name>
</gene>
<dbReference type="PANTHER" id="PTHR43806">
    <property type="entry name" value="PEPTIDASE S8"/>
    <property type="match status" value="1"/>
</dbReference>
<protein>
    <recommendedName>
        <fullName evidence="5">Peptidase S8/S53 domain-containing protein</fullName>
    </recommendedName>
</protein>
<comment type="similarity">
    <text evidence="1">Belongs to the peptidase S8 family.</text>
</comment>
<dbReference type="Pfam" id="PF00082">
    <property type="entry name" value="Peptidase_S8"/>
    <property type="match status" value="1"/>
</dbReference>
<dbReference type="GO" id="GO:0006508">
    <property type="term" value="P:proteolysis"/>
    <property type="evidence" value="ECO:0007669"/>
    <property type="project" value="UniProtKB-KW"/>
</dbReference>
<dbReference type="InterPro" id="IPR050131">
    <property type="entry name" value="Peptidase_S8_subtilisin-like"/>
</dbReference>
<dbReference type="GO" id="GO:0004252">
    <property type="term" value="F:serine-type endopeptidase activity"/>
    <property type="evidence" value="ECO:0007669"/>
    <property type="project" value="InterPro"/>
</dbReference>
<evidence type="ECO:0000256" key="1">
    <source>
        <dbReference type="ARBA" id="ARBA00011073"/>
    </source>
</evidence>
<dbReference type="PROSITE" id="PS51892">
    <property type="entry name" value="SUBTILASE"/>
    <property type="match status" value="1"/>
</dbReference>
<reference evidence="6" key="1">
    <citation type="submission" date="2019-08" db="EMBL/GenBank/DDBJ databases">
        <authorList>
            <person name="Kucharzyk K."/>
            <person name="Murdoch R.W."/>
            <person name="Higgins S."/>
            <person name="Loffler F."/>
        </authorList>
    </citation>
    <scope>NUCLEOTIDE SEQUENCE</scope>
</reference>
<proteinExistence type="inferred from homology"/>
<evidence type="ECO:0000256" key="3">
    <source>
        <dbReference type="ARBA" id="ARBA00022801"/>
    </source>
</evidence>